<reference evidence="3" key="4">
    <citation type="submission" date="2022-09" db="EMBL/GenBank/DDBJ databases">
        <title>Genomic of Burkholderia gladioli.</title>
        <authorList>
            <person name="Wu H."/>
        </authorList>
    </citation>
    <scope>NUCLEOTIDE SEQUENCE</scope>
    <source>
        <strain evidence="3">ZN-S4</strain>
    </source>
</reference>
<gene>
    <name evidence="2" type="ORF">CRM94_27820</name>
    <name evidence="1" type="ORF">DM48_5285</name>
    <name evidence="3" type="ORF">NYZ96_10700</name>
</gene>
<evidence type="ECO:0000313" key="2">
    <source>
        <dbReference type="EMBL" id="PEH38225.1"/>
    </source>
</evidence>
<accession>A0A095Y365</accession>
<evidence type="ECO:0000313" key="1">
    <source>
        <dbReference type="EMBL" id="KGC09902.1"/>
    </source>
</evidence>
<dbReference type="Proteomes" id="UP000220629">
    <property type="component" value="Unassembled WGS sequence"/>
</dbReference>
<sequence>MGLLDMVTGALGGQNGGGNQGALLAAALEFVNNQPGGLNGLIEKFRQGGVGDVIGSWVGTGANQPISPDTLQNVLGSDTVTSLANKAGVDPSTASNLLAQVLPHLVNHATPDGNVPADGQVDAPNLLGTLSQLAGLFGGGNKTA</sequence>
<dbReference type="InterPro" id="IPR027405">
    <property type="entry name" value="YidB-like"/>
</dbReference>
<dbReference type="OMA" id="WVSTGQN"/>
<dbReference type="Pfam" id="PF20159">
    <property type="entry name" value="YidB"/>
    <property type="match status" value="1"/>
</dbReference>
<dbReference type="RefSeq" id="WP_013698270.1">
    <property type="nucleotide sequence ID" value="NZ_CADEPO010000002.1"/>
</dbReference>
<evidence type="ECO:0000313" key="5">
    <source>
        <dbReference type="Proteomes" id="UP000220629"/>
    </source>
</evidence>
<dbReference type="Proteomes" id="UP001059745">
    <property type="component" value="Chromosome 1"/>
</dbReference>
<dbReference type="AlphaFoldDB" id="A0A095Y365"/>
<proteinExistence type="predicted"/>
<accession>A0A095FXN2</accession>
<dbReference type="EMBL" id="PDDY01000004">
    <property type="protein sequence ID" value="PEH38225.1"/>
    <property type="molecule type" value="Genomic_DNA"/>
</dbReference>
<name>A0A095Y365_BURGA</name>
<reference evidence="2" key="3">
    <citation type="submission" date="2017-09" db="EMBL/GenBank/DDBJ databases">
        <title>FDA dAtabase for Regulatory Grade micrObial Sequences (FDA-ARGOS): Supporting development and validation of Infectious Disease Dx tests.</title>
        <authorList>
            <person name="Minogue T."/>
            <person name="Wolcott M."/>
            <person name="Wasieloski L."/>
            <person name="Aguilar W."/>
            <person name="Moore D."/>
            <person name="Tallon L.J."/>
            <person name="Sadzewicz L."/>
            <person name="Ott S."/>
            <person name="Zhao X."/>
            <person name="Nagaraj S."/>
            <person name="Vavikolanu K."/>
            <person name="Aluvathingal J."/>
            <person name="Nadendla S."/>
            <person name="Sichtig H."/>
        </authorList>
    </citation>
    <scope>NUCLEOTIDE SEQUENCE</scope>
    <source>
        <strain evidence="2">FDAARGOS_390</strain>
    </source>
</reference>
<reference evidence="1 4" key="1">
    <citation type="submission" date="2014-04" db="EMBL/GenBank/DDBJ databases">
        <authorList>
            <person name="Bishop-Lilly K.A."/>
            <person name="Broomall S.M."/>
            <person name="Chain P.S."/>
            <person name="Chertkov O."/>
            <person name="Coyne S.R."/>
            <person name="Daligault H.E."/>
            <person name="Davenport K.W."/>
            <person name="Erkkila T."/>
            <person name="Frey K.G."/>
            <person name="Gibbons H.S."/>
            <person name="Gu W."/>
            <person name="Jaissle J."/>
            <person name="Johnson S.L."/>
            <person name="Koroleva G.I."/>
            <person name="Ladner J.T."/>
            <person name="Lo C.-C."/>
            <person name="Minogue T.D."/>
            <person name="Munk C."/>
            <person name="Palacios G.F."/>
            <person name="Redden C.L."/>
            <person name="Rosenzweig C.N."/>
            <person name="Scholz M.B."/>
            <person name="Teshima H."/>
            <person name="Xu Y."/>
        </authorList>
    </citation>
    <scope>NUCLEOTIDE SEQUENCE [LARGE SCALE GENOMIC DNA]</scope>
    <source>
        <strain evidence="4">gladioli</strain>
        <strain evidence="1">Gladioli</strain>
    </source>
</reference>
<organism evidence="2 5">
    <name type="scientific">Burkholderia gladioli</name>
    <name type="common">Pseudomonas marginata</name>
    <name type="synonym">Phytomonas marginata</name>
    <dbReference type="NCBI Taxonomy" id="28095"/>
    <lineage>
        <taxon>Bacteria</taxon>
        <taxon>Pseudomonadati</taxon>
        <taxon>Pseudomonadota</taxon>
        <taxon>Betaproteobacteria</taxon>
        <taxon>Burkholderiales</taxon>
        <taxon>Burkholderiaceae</taxon>
        <taxon>Burkholderia</taxon>
    </lineage>
</organism>
<dbReference type="KEGG" id="bgo:BM43_3632"/>
<dbReference type="EMBL" id="CP104214">
    <property type="protein sequence ID" value="UWX68711.1"/>
    <property type="molecule type" value="Genomic_DNA"/>
</dbReference>
<reference evidence="5" key="2">
    <citation type="submission" date="2017-09" db="EMBL/GenBank/DDBJ databases">
        <title>FDA dAtabase for Regulatory Grade micrObial Sequences (FDA-ARGOS): Supporting development and validation of Infectious Disease Dx tests.</title>
        <authorList>
            <person name="Minogue T."/>
            <person name="Wolcott M."/>
            <person name="Wasieloski L."/>
            <person name="Aguilar W."/>
            <person name="Moore D."/>
            <person name="Tallon L."/>
            <person name="Sadzewicz L."/>
            <person name="Ott S."/>
            <person name="Zhao X."/>
            <person name="Nagaraj S."/>
            <person name="Vavikolanu K."/>
            <person name="Aluvathingal J."/>
            <person name="Nadendla S."/>
            <person name="Sichtig H."/>
        </authorList>
    </citation>
    <scope>NUCLEOTIDE SEQUENCE [LARGE SCALE GENOMIC DNA]</scope>
    <source>
        <strain evidence="5">FDAARGOS_390</strain>
    </source>
</reference>
<dbReference type="SUPFAM" id="SSF140804">
    <property type="entry name" value="YidB-like"/>
    <property type="match status" value="1"/>
</dbReference>
<dbReference type="GeneID" id="66458089"/>
<protein>
    <submittedName>
        <fullName evidence="2">DUF937 domain-containing protein</fullName>
    </submittedName>
    <submittedName>
        <fullName evidence="3">YidB family protein</fullName>
    </submittedName>
</protein>
<dbReference type="EMBL" id="JPGG01000018">
    <property type="protein sequence ID" value="KGC09902.1"/>
    <property type="molecule type" value="Genomic_DNA"/>
</dbReference>
<dbReference type="OrthoDB" id="9795283at2"/>
<evidence type="ECO:0000313" key="4">
    <source>
        <dbReference type="Proteomes" id="UP000029590"/>
    </source>
</evidence>
<evidence type="ECO:0000313" key="3">
    <source>
        <dbReference type="EMBL" id="UWX68711.1"/>
    </source>
</evidence>
<dbReference type="Gene3D" id="1.10.10.690">
    <property type="entry name" value="YidB-like"/>
    <property type="match status" value="1"/>
</dbReference>
<dbReference type="Proteomes" id="UP000029590">
    <property type="component" value="Unassembled WGS sequence"/>
</dbReference>
<dbReference type="InterPro" id="IPR045372">
    <property type="entry name" value="YidB"/>
</dbReference>